<evidence type="ECO:0000259" key="9">
    <source>
        <dbReference type="PROSITE" id="PS50928"/>
    </source>
</evidence>
<dbReference type="GO" id="GO:0005886">
    <property type="term" value="C:plasma membrane"/>
    <property type="evidence" value="ECO:0007669"/>
    <property type="project" value="UniProtKB-SubCell"/>
</dbReference>
<feature type="transmembrane region" description="Helical" evidence="8">
    <location>
        <begin position="238"/>
        <end position="257"/>
    </location>
</feature>
<dbReference type="Pfam" id="PF00528">
    <property type="entry name" value="BPD_transp_1"/>
    <property type="match status" value="1"/>
</dbReference>
<sequence>MMLPSCDRLWRVTAWVLAGLVTFFLMLPLLVVVLFSFSERSYFTFPPTGFSFKWYAAAWDSGLFLVPAIRSLVLAVLATLLGALLALPAALGVRRMQPGILRGAVEFACLSPLIVPALIIGIALLYSLTRLRLVDTFAGLLAAHLLLVFPFMFRALLTSALALRPSLLEASEVLGASPATTFRRVVLPGLVPGLVAGGIFSVIVSLDQFTVSLFVTQSEQIVLPVALYKYLFDVNDPVAAAVSTMLVVFGLLAAVVIDRLGWLRHLAGSST</sequence>
<dbReference type="InterPro" id="IPR000515">
    <property type="entry name" value="MetI-like"/>
</dbReference>
<feature type="transmembrane region" description="Helical" evidence="8">
    <location>
        <begin position="185"/>
        <end position="206"/>
    </location>
</feature>
<keyword evidence="6 8" id="KW-1133">Transmembrane helix</keyword>
<feature type="domain" description="ABC transmembrane type-1" evidence="9">
    <location>
        <begin position="68"/>
        <end position="257"/>
    </location>
</feature>
<dbReference type="Proteomes" id="UP000281118">
    <property type="component" value="Unassembled WGS sequence"/>
</dbReference>
<dbReference type="AlphaFoldDB" id="A0A433MTS0"/>
<name>A0A433MTS0_9BURK</name>
<protein>
    <submittedName>
        <fullName evidence="10">ABC transporter permease subunit</fullName>
    </submittedName>
</protein>
<comment type="caution">
    <text evidence="10">The sequence shown here is derived from an EMBL/GenBank/DDBJ whole genome shotgun (WGS) entry which is preliminary data.</text>
</comment>
<dbReference type="SUPFAM" id="SSF161098">
    <property type="entry name" value="MetI-like"/>
    <property type="match status" value="1"/>
</dbReference>
<dbReference type="PROSITE" id="PS50928">
    <property type="entry name" value="ABC_TM1"/>
    <property type="match status" value="1"/>
</dbReference>
<keyword evidence="4" id="KW-0997">Cell inner membrane</keyword>
<evidence type="ECO:0000256" key="3">
    <source>
        <dbReference type="ARBA" id="ARBA00022475"/>
    </source>
</evidence>
<evidence type="ECO:0000256" key="6">
    <source>
        <dbReference type="ARBA" id="ARBA00022989"/>
    </source>
</evidence>
<evidence type="ECO:0000313" key="10">
    <source>
        <dbReference type="EMBL" id="RUR71263.1"/>
    </source>
</evidence>
<feature type="transmembrane region" description="Helical" evidence="8">
    <location>
        <begin position="12"/>
        <end position="37"/>
    </location>
</feature>
<comment type="similarity">
    <text evidence="8">Belongs to the binding-protein-dependent transport system permease family.</text>
</comment>
<evidence type="ECO:0000256" key="5">
    <source>
        <dbReference type="ARBA" id="ARBA00022692"/>
    </source>
</evidence>
<keyword evidence="2 8" id="KW-0813">Transport</keyword>
<organism evidence="10 11">
    <name type="scientific">Variovorax guangxiensis</name>
    <dbReference type="NCBI Taxonomy" id="1775474"/>
    <lineage>
        <taxon>Bacteria</taxon>
        <taxon>Pseudomonadati</taxon>
        <taxon>Pseudomonadota</taxon>
        <taxon>Betaproteobacteria</taxon>
        <taxon>Burkholderiales</taxon>
        <taxon>Comamonadaceae</taxon>
        <taxon>Variovorax</taxon>
    </lineage>
</organism>
<dbReference type="InterPro" id="IPR035906">
    <property type="entry name" value="MetI-like_sf"/>
</dbReference>
<reference evidence="10 11" key="1">
    <citation type="submission" date="2018-12" db="EMBL/GenBank/DDBJ databases">
        <title>The genome sequences of Variovorax guangxiensis DSM 27352.</title>
        <authorList>
            <person name="Gao J."/>
            <person name="Sun J."/>
        </authorList>
    </citation>
    <scope>NUCLEOTIDE SEQUENCE [LARGE SCALE GENOMIC DNA]</scope>
    <source>
        <strain evidence="10 11">DSM 27352</strain>
    </source>
</reference>
<feature type="transmembrane region" description="Helical" evidence="8">
    <location>
        <begin position="140"/>
        <end position="164"/>
    </location>
</feature>
<dbReference type="EMBL" id="RXFT01000019">
    <property type="protein sequence ID" value="RUR71263.1"/>
    <property type="molecule type" value="Genomic_DNA"/>
</dbReference>
<accession>A0A433MTS0</accession>
<evidence type="ECO:0000256" key="2">
    <source>
        <dbReference type="ARBA" id="ARBA00022448"/>
    </source>
</evidence>
<evidence type="ECO:0000256" key="8">
    <source>
        <dbReference type="RuleBase" id="RU363032"/>
    </source>
</evidence>
<evidence type="ECO:0000313" key="11">
    <source>
        <dbReference type="Proteomes" id="UP000281118"/>
    </source>
</evidence>
<dbReference type="CDD" id="cd06261">
    <property type="entry name" value="TM_PBP2"/>
    <property type="match status" value="1"/>
</dbReference>
<keyword evidence="7 8" id="KW-0472">Membrane</keyword>
<evidence type="ECO:0000256" key="4">
    <source>
        <dbReference type="ARBA" id="ARBA00022519"/>
    </source>
</evidence>
<feature type="transmembrane region" description="Helical" evidence="8">
    <location>
        <begin position="105"/>
        <end position="128"/>
    </location>
</feature>
<evidence type="ECO:0000256" key="1">
    <source>
        <dbReference type="ARBA" id="ARBA00004429"/>
    </source>
</evidence>
<dbReference type="OrthoDB" id="9178195at2"/>
<gene>
    <name evidence="10" type="ORF">EJP67_29885</name>
</gene>
<evidence type="ECO:0000256" key="7">
    <source>
        <dbReference type="ARBA" id="ARBA00023136"/>
    </source>
</evidence>
<proteinExistence type="inferred from homology"/>
<dbReference type="Gene3D" id="1.10.3720.10">
    <property type="entry name" value="MetI-like"/>
    <property type="match status" value="1"/>
</dbReference>
<dbReference type="GO" id="GO:0055085">
    <property type="term" value="P:transmembrane transport"/>
    <property type="evidence" value="ECO:0007669"/>
    <property type="project" value="InterPro"/>
</dbReference>
<keyword evidence="3" id="KW-1003">Cell membrane</keyword>
<feature type="transmembrane region" description="Helical" evidence="8">
    <location>
        <begin position="72"/>
        <end position="93"/>
    </location>
</feature>
<comment type="subcellular location">
    <subcellularLocation>
        <location evidence="1">Cell inner membrane</location>
        <topology evidence="1">Multi-pass membrane protein</topology>
    </subcellularLocation>
    <subcellularLocation>
        <location evidence="8">Cell membrane</location>
        <topology evidence="8">Multi-pass membrane protein</topology>
    </subcellularLocation>
</comment>
<keyword evidence="5 8" id="KW-0812">Transmembrane</keyword>
<dbReference type="PANTHER" id="PTHR43357">
    <property type="entry name" value="INNER MEMBRANE ABC TRANSPORTER PERMEASE PROTEIN YDCV"/>
    <property type="match status" value="1"/>
</dbReference>
<dbReference type="PANTHER" id="PTHR43357:SF4">
    <property type="entry name" value="INNER MEMBRANE ABC TRANSPORTER PERMEASE PROTEIN YDCV"/>
    <property type="match status" value="1"/>
</dbReference>